<sequence>MANLRHPLTTYTRVNPRVLSPHLVTLGIPLAKFSRVVRVCNFSRDPKLTKTSLLNSTRLPQFPESQWTNLIAGQAIDLDHVLASQYSVSHDERCAERIGELELVMGSAKPSRVVDTHGKWVIAWDQTVDASTYIFPHRSSELRDYGRHISQLFASFPDALHSRVIQYDRAVRIQTAQR</sequence>
<reference evidence="2" key="2">
    <citation type="submission" date="2015-01" db="EMBL/GenBank/DDBJ databases">
        <title>Evolutionary Origins and Diversification of the Mycorrhizal Mutualists.</title>
        <authorList>
            <consortium name="DOE Joint Genome Institute"/>
            <consortium name="Mycorrhizal Genomics Consortium"/>
            <person name="Kohler A."/>
            <person name="Kuo A."/>
            <person name="Nagy L.G."/>
            <person name="Floudas D."/>
            <person name="Copeland A."/>
            <person name="Barry K.W."/>
            <person name="Cichocki N."/>
            <person name="Veneault-Fourrey C."/>
            <person name="LaButti K."/>
            <person name="Lindquist E.A."/>
            <person name="Lipzen A."/>
            <person name="Lundell T."/>
            <person name="Morin E."/>
            <person name="Murat C."/>
            <person name="Riley R."/>
            <person name="Ohm R."/>
            <person name="Sun H."/>
            <person name="Tunlid A."/>
            <person name="Henrissat B."/>
            <person name="Grigoriev I.V."/>
            <person name="Hibbett D.S."/>
            <person name="Martin F."/>
        </authorList>
    </citation>
    <scope>NUCLEOTIDE SEQUENCE [LARGE SCALE GENOMIC DNA]</scope>
    <source>
        <strain evidence="2">F 1598</strain>
    </source>
</reference>
<dbReference type="HOGENOM" id="CLU_119345_0_0_1"/>
<dbReference type="AlphaFoldDB" id="A0A0C3G4F8"/>
<protein>
    <submittedName>
        <fullName evidence="1">Uncharacterized protein</fullName>
    </submittedName>
</protein>
<proteinExistence type="predicted"/>
<organism evidence="1 2">
    <name type="scientific">Piloderma croceum (strain F 1598)</name>
    <dbReference type="NCBI Taxonomy" id="765440"/>
    <lineage>
        <taxon>Eukaryota</taxon>
        <taxon>Fungi</taxon>
        <taxon>Dikarya</taxon>
        <taxon>Basidiomycota</taxon>
        <taxon>Agaricomycotina</taxon>
        <taxon>Agaricomycetes</taxon>
        <taxon>Agaricomycetidae</taxon>
        <taxon>Atheliales</taxon>
        <taxon>Atheliaceae</taxon>
        <taxon>Piloderma</taxon>
    </lineage>
</organism>
<evidence type="ECO:0000313" key="2">
    <source>
        <dbReference type="Proteomes" id="UP000054166"/>
    </source>
</evidence>
<dbReference type="EMBL" id="KN832984">
    <property type="protein sequence ID" value="KIM85546.1"/>
    <property type="molecule type" value="Genomic_DNA"/>
</dbReference>
<dbReference type="STRING" id="765440.A0A0C3G4F8"/>
<reference evidence="1 2" key="1">
    <citation type="submission" date="2014-04" db="EMBL/GenBank/DDBJ databases">
        <authorList>
            <consortium name="DOE Joint Genome Institute"/>
            <person name="Kuo A."/>
            <person name="Tarkka M."/>
            <person name="Buscot F."/>
            <person name="Kohler A."/>
            <person name="Nagy L.G."/>
            <person name="Floudas D."/>
            <person name="Copeland A."/>
            <person name="Barry K.W."/>
            <person name="Cichocki N."/>
            <person name="Veneault-Fourrey C."/>
            <person name="LaButti K."/>
            <person name="Lindquist E.A."/>
            <person name="Lipzen A."/>
            <person name="Lundell T."/>
            <person name="Morin E."/>
            <person name="Murat C."/>
            <person name="Sun H."/>
            <person name="Tunlid A."/>
            <person name="Henrissat B."/>
            <person name="Grigoriev I.V."/>
            <person name="Hibbett D.S."/>
            <person name="Martin F."/>
            <person name="Nordberg H.P."/>
            <person name="Cantor M.N."/>
            <person name="Hua S.X."/>
        </authorList>
    </citation>
    <scope>NUCLEOTIDE SEQUENCE [LARGE SCALE GENOMIC DNA]</scope>
    <source>
        <strain evidence="1 2">F 1598</strain>
    </source>
</reference>
<evidence type="ECO:0000313" key="1">
    <source>
        <dbReference type="EMBL" id="KIM85546.1"/>
    </source>
</evidence>
<dbReference type="OrthoDB" id="2355984at2759"/>
<keyword evidence="2" id="KW-1185">Reference proteome</keyword>
<dbReference type="InParanoid" id="A0A0C3G4F8"/>
<gene>
    <name evidence="1" type="ORF">PILCRDRAFT_5238</name>
</gene>
<dbReference type="Proteomes" id="UP000054166">
    <property type="component" value="Unassembled WGS sequence"/>
</dbReference>
<name>A0A0C3G4F8_PILCF</name>
<accession>A0A0C3G4F8</accession>